<evidence type="ECO:0000256" key="2">
    <source>
        <dbReference type="SAM" id="Phobius"/>
    </source>
</evidence>
<feature type="transmembrane region" description="Helical" evidence="2">
    <location>
        <begin position="79"/>
        <end position="101"/>
    </location>
</feature>
<organism evidence="3 4">
    <name type="scientific">Thiobacillus denitrificans</name>
    <dbReference type="NCBI Taxonomy" id="36861"/>
    <lineage>
        <taxon>Bacteria</taxon>
        <taxon>Pseudomonadati</taxon>
        <taxon>Pseudomonadota</taxon>
        <taxon>Betaproteobacteria</taxon>
        <taxon>Nitrosomonadales</taxon>
        <taxon>Thiobacillaceae</taxon>
        <taxon>Thiobacillus</taxon>
    </lineage>
</organism>
<evidence type="ECO:0000313" key="3">
    <source>
        <dbReference type="EMBL" id="KVW96693.1"/>
    </source>
</evidence>
<accession>A0A125BCV7</accession>
<dbReference type="EMBL" id="LDUG01000019">
    <property type="protein sequence ID" value="KVW96693.1"/>
    <property type="molecule type" value="Genomic_DNA"/>
</dbReference>
<dbReference type="OrthoDB" id="8562817at2"/>
<keyword evidence="2" id="KW-1133">Transmembrane helix</keyword>
<feature type="transmembrane region" description="Helical" evidence="2">
    <location>
        <begin position="28"/>
        <end position="47"/>
    </location>
</feature>
<dbReference type="Proteomes" id="UP000064243">
    <property type="component" value="Unassembled WGS sequence"/>
</dbReference>
<sequence>MRFGWIVLLLLSFPVLETIGIFWVASAIGGWVLLWLLLAAVAGFMLIRVERVAWGARLLFSMQSGANPLAAMFASGRILLAGGLLVFPGFISDVLALGLLLTPGTWSRRKPDPLRPANDDAAAYPREGGENVTPKTIDGEFKREPDDRLR</sequence>
<name>A0A125BCV7_THIDE</name>
<dbReference type="GO" id="GO:0016020">
    <property type="term" value="C:membrane"/>
    <property type="evidence" value="ECO:0007669"/>
    <property type="project" value="InterPro"/>
</dbReference>
<protein>
    <submittedName>
        <fullName evidence="3">FxsA protein</fullName>
    </submittedName>
</protein>
<feature type="compositionally biased region" description="Basic and acidic residues" evidence="1">
    <location>
        <begin position="137"/>
        <end position="150"/>
    </location>
</feature>
<evidence type="ECO:0000256" key="1">
    <source>
        <dbReference type="SAM" id="MobiDB-lite"/>
    </source>
</evidence>
<dbReference type="NCBIfam" id="NF008528">
    <property type="entry name" value="PRK11463.1-2"/>
    <property type="match status" value="1"/>
</dbReference>
<dbReference type="PANTHER" id="PTHR35335:SF1">
    <property type="entry name" value="UPF0716 PROTEIN FXSA"/>
    <property type="match status" value="1"/>
</dbReference>
<evidence type="ECO:0000313" key="4">
    <source>
        <dbReference type="Proteomes" id="UP000064243"/>
    </source>
</evidence>
<dbReference type="Pfam" id="PF04186">
    <property type="entry name" value="FxsA"/>
    <property type="match status" value="1"/>
</dbReference>
<dbReference type="AlphaFoldDB" id="A0A125BCV7"/>
<keyword evidence="2" id="KW-0472">Membrane</keyword>
<dbReference type="InterPro" id="IPR007313">
    <property type="entry name" value="FxsA"/>
</dbReference>
<feature type="region of interest" description="Disordered" evidence="1">
    <location>
        <begin position="105"/>
        <end position="150"/>
    </location>
</feature>
<gene>
    <name evidence="3" type="ORF">ABW22_07020</name>
</gene>
<dbReference type="PATRIC" id="fig|36861.3.peg.880"/>
<reference evidence="3 4" key="1">
    <citation type="journal article" date="2015" name="Appl. Environ. Microbiol.">
        <title>Aerobic and Anaerobic Thiosulfate Oxidation by a Cold-Adapted, Subglacial Chemoautotroph.</title>
        <authorList>
            <person name="Harrold Z.R."/>
            <person name="Skidmore M.L."/>
            <person name="Hamilton T.L."/>
            <person name="Desch L."/>
            <person name="Amada K."/>
            <person name="van Gelder W."/>
            <person name="Glover K."/>
            <person name="Roden E.E."/>
            <person name="Boyd E.S."/>
        </authorList>
    </citation>
    <scope>NUCLEOTIDE SEQUENCE [LARGE SCALE GENOMIC DNA]</scope>
    <source>
        <strain evidence="3 4">RG</strain>
    </source>
</reference>
<keyword evidence="2" id="KW-0812">Transmembrane</keyword>
<keyword evidence="4" id="KW-1185">Reference proteome</keyword>
<proteinExistence type="predicted"/>
<dbReference type="PANTHER" id="PTHR35335">
    <property type="entry name" value="UPF0716 PROTEIN FXSA"/>
    <property type="match status" value="1"/>
</dbReference>
<comment type="caution">
    <text evidence="3">The sequence shown here is derived from an EMBL/GenBank/DDBJ whole genome shotgun (WGS) entry which is preliminary data.</text>
</comment>